<evidence type="ECO:0000313" key="2">
    <source>
        <dbReference type="Proteomes" id="UP000270219"/>
    </source>
</evidence>
<evidence type="ECO:0000313" key="1">
    <source>
        <dbReference type="EMBL" id="RLL48146.1"/>
    </source>
</evidence>
<protein>
    <submittedName>
        <fullName evidence="1">TIGR00375 family protein</fullName>
    </submittedName>
</protein>
<reference evidence="1 2" key="1">
    <citation type="submission" date="2018-10" db="EMBL/GenBank/DDBJ databases">
        <title>Oceanobacillus sp. YLB-02 draft genome.</title>
        <authorList>
            <person name="Yu L."/>
        </authorList>
    </citation>
    <scope>NUCLEOTIDE SEQUENCE [LARGE SCALE GENOMIC DNA]</scope>
    <source>
        <strain evidence="1 2">YLB-02</strain>
    </source>
</reference>
<dbReference type="Gene3D" id="1.10.150.20">
    <property type="entry name" value="5' to 3' exonuclease, C-terminal subdomain"/>
    <property type="match status" value="1"/>
</dbReference>
<gene>
    <name evidence="1" type="ORF">D8M04_02405</name>
</gene>
<dbReference type="CDD" id="cd19067">
    <property type="entry name" value="PfuEndoQ-like"/>
    <property type="match status" value="1"/>
</dbReference>
<dbReference type="OrthoDB" id="9810135at2"/>
<dbReference type="InterPro" id="IPR010994">
    <property type="entry name" value="RuvA_2-like"/>
</dbReference>
<comment type="caution">
    <text evidence="1">The sequence shown here is derived from an EMBL/GenBank/DDBJ whole genome shotgun (WGS) entry which is preliminary data.</text>
</comment>
<dbReference type="Proteomes" id="UP000270219">
    <property type="component" value="Unassembled WGS sequence"/>
</dbReference>
<proteinExistence type="predicted"/>
<keyword evidence="2" id="KW-1185">Reference proteome</keyword>
<dbReference type="InterPro" id="IPR016195">
    <property type="entry name" value="Pol/histidinol_Pase-like"/>
</dbReference>
<accession>A0A498DDL4</accession>
<dbReference type="AlphaFoldDB" id="A0A498DDL4"/>
<dbReference type="EMBL" id="RCHR01000001">
    <property type="protein sequence ID" value="RLL48146.1"/>
    <property type="molecule type" value="Genomic_DNA"/>
</dbReference>
<dbReference type="Pfam" id="PF13263">
    <property type="entry name" value="PHP_C"/>
    <property type="match status" value="1"/>
</dbReference>
<name>A0A498DDL4_9BACI</name>
<dbReference type="SUPFAM" id="SSF89550">
    <property type="entry name" value="PHP domain-like"/>
    <property type="match status" value="1"/>
</dbReference>
<sequence>MNQLFADLHIHIGRDMYDKPVKITGAKQLTLTNILLESSRNKGIELIGIIDCHVPAVQEEIIRLINEGLAYELEEGGIRFERTTLILGSEIEVYDEHCQGPIHVLCFLPNLHAMEEFTAWLAKRMKNITLSSQRYYGTGKALQYKVKELGGLFIPAHIFTPFKSLYGKGVKHSLSEILDADLIDAMELGLSSDTMLADQISELHRYTFVTNSDAHSLAKIGREYQEMNMKEASFQELNLALHEVDGRRISRNFGMDPRLGKYHSTVCSQCFTPVSYSASTCPTCGSKKIIRGVIERIEELSDGVKPNRERPTYQYQVPLEYLPGLGPKTYQKLLKNFYTEMNIIHKATFEQLIEVIPDKLARSIVDMRKGNLFVRKGGGGRYGKILPEEL</sequence>
<dbReference type="RefSeq" id="WP_121521047.1">
    <property type="nucleotide sequence ID" value="NZ_RCHR01000001.1"/>
</dbReference>
<organism evidence="1 2">
    <name type="scientific">Oceanobacillus piezotolerans</name>
    <dbReference type="NCBI Taxonomy" id="2448030"/>
    <lineage>
        <taxon>Bacteria</taxon>
        <taxon>Bacillati</taxon>
        <taxon>Bacillota</taxon>
        <taxon>Bacilli</taxon>
        <taxon>Bacillales</taxon>
        <taxon>Bacillaceae</taxon>
        <taxon>Oceanobacillus</taxon>
    </lineage>
</organism>
<dbReference type="PANTHER" id="PTHR40084">
    <property type="entry name" value="PHOSPHOHYDROLASE, PHP FAMILY"/>
    <property type="match status" value="1"/>
</dbReference>
<dbReference type="Gene3D" id="3.20.20.140">
    <property type="entry name" value="Metal-dependent hydrolases"/>
    <property type="match status" value="1"/>
</dbReference>
<dbReference type="SUPFAM" id="SSF47781">
    <property type="entry name" value="RuvA domain 2-like"/>
    <property type="match status" value="1"/>
</dbReference>
<dbReference type="PANTHER" id="PTHR40084:SF1">
    <property type="entry name" value="PHOSPHOTRANSFERASE"/>
    <property type="match status" value="1"/>
</dbReference>